<dbReference type="OrthoDB" id="9784339at2"/>
<dbReference type="InterPro" id="IPR036196">
    <property type="entry name" value="Ptyr_pPase_sf"/>
</dbReference>
<evidence type="ECO:0000313" key="8">
    <source>
        <dbReference type="EMBL" id="OZM75202.1"/>
    </source>
</evidence>
<dbReference type="Pfam" id="PF01451">
    <property type="entry name" value="LMWPc"/>
    <property type="match status" value="1"/>
</dbReference>
<sequence length="187" mass="19987">MSRGDVPVSSGVSEHSRCRHGRPPGHTGRVTASVPPHVCFVCTGNICRSPMAARVFAEHVRRAGLAGSVRITSAGMGHWHVGDPADPRAVASLTAHGYPVEHVAAQVGDDHLGADLLLAADRGHLRDLRRMAADPARVRLLRDFDPSAPDGAEIPDPYYGDGDGFAEVLGMIERSVPGLLDWVREPR</sequence>
<reference evidence="8 9" key="1">
    <citation type="submission" date="2017-07" db="EMBL/GenBank/DDBJ databases">
        <title>Amycolatopsis antarcticus sp. nov., isolated from the surface of an Antarcticus brown macroalga.</title>
        <authorList>
            <person name="Wang J."/>
            <person name="Leiva S."/>
            <person name="Huang J."/>
            <person name="Huang Y."/>
        </authorList>
    </citation>
    <scope>NUCLEOTIDE SEQUENCE [LARGE SCALE GENOMIC DNA]</scope>
    <source>
        <strain evidence="8 9">AU-G6</strain>
    </source>
</reference>
<dbReference type="FunCoup" id="A0A263D9J9">
    <property type="interactions" value="333"/>
</dbReference>
<feature type="region of interest" description="Disordered" evidence="6">
    <location>
        <begin position="1"/>
        <end position="30"/>
    </location>
</feature>
<protein>
    <recommendedName>
        <fullName evidence="2">protein-tyrosine-phosphatase</fullName>
        <ecNumber evidence="2">3.1.3.48</ecNumber>
    </recommendedName>
</protein>
<dbReference type="PANTHER" id="PTHR11717">
    <property type="entry name" value="LOW MOLECULAR WEIGHT PROTEIN TYROSINE PHOSPHATASE"/>
    <property type="match status" value="1"/>
</dbReference>
<evidence type="ECO:0000256" key="4">
    <source>
        <dbReference type="ARBA" id="ARBA00022912"/>
    </source>
</evidence>
<comment type="similarity">
    <text evidence="1">Belongs to the low molecular weight phosphotyrosine protein phosphatase family.</text>
</comment>
<organism evidence="8 9">
    <name type="scientific">Amycolatopsis antarctica</name>
    <dbReference type="NCBI Taxonomy" id="1854586"/>
    <lineage>
        <taxon>Bacteria</taxon>
        <taxon>Bacillati</taxon>
        <taxon>Actinomycetota</taxon>
        <taxon>Actinomycetes</taxon>
        <taxon>Pseudonocardiales</taxon>
        <taxon>Pseudonocardiaceae</taxon>
        <taxon>Amycolatopsis</taxon>
    </lineage>
</organism>
<accession>A0A263D9J9</accession>
<name>A0A263D9J9_9PSEU</name>
<dbReference type="InParanoid" id="A0A263D9J9"/>
<proteinExistence type="inferred from homology"/>
<dbReference type="Proteomes" id="UP000242444">
    <property type="component" value="Unassembled WGS sequence"/>
</dbReference>
<feature type="domain" description="Phosphotyrosine protein phosphatase I" evidence="7">
    <location>
        <begin position="36"/>
        <end position="182"/>
    </location>
</feature>
<evidence type="ECO:0000256" key="1">
    <source>
        <dbReference type="ARBA" id="ARBA00011063"/>
    </source>
</evidence>
<evidence type="ECO:0000259" key="7">
    <source>
        <dbReference type="SMART" id="SM00226"/>
    </source>
</evidence>
<dbReference type="PANTHER" id="PTHR11717:SF7">
    <property type="entry name" value="LOW MOLECULAR WEIGHT PHOSPHOTYROSINE PROTEIN PHOSPHATASE"/>
    <property type="match status" value="1"/>
</dbReference>
<dbReference type="AlphaFoldDB" id="A0A263D9J9"/>
<dbReference type="PRINTS" id="PR00719">
    <property type="entry name" value="LMWPTPASE"/>
</dbReference>
<feature type="active site" description="Nucleophile" evidence="5">
    <location>
        <position position="42"/>
    </location>
</feature>
<dbReference type="CDD" id="cd16343">
    <property type="entry name" value="LMWPTP"/>
    <property type="match status" value="1"/>
</dbReference>
<evidence type="ECO:0000256" key="3">
    <source>
        <dbReference type="ARBA" id="ARBA00022801"/>
    </source>
</evidence>
<feature type="active site" evidence="5">
    <location>
        <position position="48"/>
    </location>
</feature>
<evidence type="ECO:0000256" key="6">
    <source>
        <dbReference type="SAM" id="MobiDB-lite"/>
    </source>
</evidence>
<feature type="active site" description="Proton donor" evidence="5">
    <location>
        <position position="156"/>
    </location>
</feature>
<evidence type="ECO:0000256" key="5">
    <source>
        <dbReference type="PIRSR" id="PIRSR617867-1"/>
    </source>
</evidence>
<keyword evidence="9" id="KW-1185">Reference proteome</keyword>
<dbReference type="GO" id="GO:0004725">
    <property type="term" value="F:protein tyrosine phosphatase activity"/>
    <property type="evidence" value="ECO:0007669"/>
    <property type="project" value="UniProtKB-EC"/>
</dbReference>
<dbReference type="InterPro" id="IPR017867">
    <property type="entry name" value="Tyr_phospatase_low_mol_wt"/>
</dbReference>
<gene>
    <name evidence="8" type="ORF">CFN78_03315</name>
</gene>
<keyword evidence="4" id="KW-0904">Protein phosphatase</keyword>
<dbReference type="EC" id="3.1.3.48" evidence="2"/>
<evidence type="ECO:0000256" key="2">
    <source>
        <dbReference type="ARBA" id="ARBA00013064"/>
    </source>
</evidence>
<evidence type="ECO:0000313" key="9">
    <source>
        <dbReference type="Proteomes" id="UP000242444"/>
    </source>
</evidence>
<comment type="caution">
    <text evidence="8">The sequence shown here is derived from an EMBL/GenBank/DDBJ whole genome shotgun (WGS) entry which is preliminary data.</text>
</comment>
<dbReference type="EMBL" id="NKYE01000001">
    <property type="protein sequence ID" value="OZM75202.1"/>
    <property type="molecule type" value="Genomic_DNA"/>
</dbReference>
<dbReference type="InterPro" id="IPR023485">
    <property type="entry name" value="Ptyr_pPase"/>
</dbReference>
<dbReference type="SMART" id="SM00226">
    <property type="entry name" value="LMWPc"/>
    <property type="match status" value="1"/>
</dbReference>
<dbReference type="InterPro" id="IPR050438">
    <property type="entry name" value="LMW_PTPase"/>
</dbReference>
<keyword evidence="3" id="KW-0378">Hydrolase</keyword>
<dbReference type="SUPFAM" id="SSF52788">
    <property type="entry name" value="Phosphotyrosine protein phosphatases I"/>
    <property type="match status" value="1"/>
</dbReference>
<dbReference type="Gene3D" id="3.40.50.2300">
    <property type="match status" value="1"/>
</dbReference>